<dbReference type="InterPro" id="IPR005474">
    <property type="entry name" value="Transketolase_N"/>
</dbReference>
<sequence>MKIKERIDDHPQKTEDFAKSIRKLTLQMVFNAKASHIGGALSMVDILAVLYNEILSLDPSNPSNPARDRFLLSKGHACTSLYATLALKQFFPIEDLNTYSKNDSIYLSHTSHYVSGIEISAGSLGHALPVSCGLALAAKRKHELWQVYCLISDGELDEGSNWESILFAPQHKLDNLNVIVDYNKIQSLGNTNDVIALEPLQLKFKAFNWDVIEIDGHNHAEIFNAFTREKIEGVPRVIIANTIKGKGISFMENNLLWHYKSPSEEQYNEAIKELEIR</sequence>
<proteinExistence type="predicted"/>
<gene>
    <name evidence="2" type="ORF">FHX64_001372</name>
</gene>
<dbReference type="CDD" id="cd02012">
    <property type="entry name" value="TPP_TK"/>
    <property type="match status" value="1"/>
</dbReference>
<dbReference type="GO" id="GO:0004802">
    <property type="term" value="F:transketolase activity"/>
    <property type="evidence" value="ECO:0007669"/>
    <property type="project" value="UniProtKB-EC"/>
</dbReference>
<dbReference type="PANTHER" id="PTHR47514">
    <property type="entry name" value="TRANSKETOLASE N-TERMINAL SECTION-RELATED"/>
    <property type="match status" value="1"/>
</dbReference>
<name>A0A7W5DRH3_9PORP</name>
<keyword evidence="3" id="KW-1185">Reference proteome</keyword>
<evidence type="ECO:0000313" key="2">
    <source>
        <dbReference type="EMBL" id="MBB3187209.1"/>
    </source>
</evidence>
<evidence type="ECO:0000259" key="1">
    <source>
        <dbReference type="Pfam" id="PF00456"/>
    </source>
</evidence>
<dbReference type="InterPro" id="IPR029061">
    <property type="entry name" value="THDP-binding"/>
</dbReference>
<feature type="domain" description="Transketolase N-terminal" evidence="1">
    <location>
        <begin position="16"/>
        <end position="255"/>
    </location>
</feature>
<dbReference type="SUPFAM" id="SSF52518">
    <property type="entry name" value="Thiamin diphosphate-binding fold (THDP-binding)"/>
    <property type="match status" value="1"/>
</dbReference>
<dbReference type="Proteomes" id="UP000544222">
    <property type="component" value="Unassembled WGS sequence"/>
</dbReference>
<comment type="caution">
    <text evidence="2">The sequence shown here is derived from an EMBL/GenBank/DDBJ whole genome shotgun (WGS) entry which is preliminary data.</text>
</comment>
<dbReference type="Gene3D" id="3.40.50.970">
    <property type="match status" value="1"/>
</dbReference>
<dbReference type="RefSeq" id="WP_183412999.1">
    <property type="nucleotide sequence ID" value="NZ_JACHYB010000001.1"/>
</dbReference>
<organism evidence="2 3">
    <name type="scientific">Microbacter margulisiae</name>
    <dbReference type="NCBI Taxonomy" id="1350067"/>
    <lineage>
        <taxon>Bacteria</taxon>
        <taxon>Pseudomonadati</taxon>
        <taxon>Bacteroidota</taxon>
        <taxon>Bacteroidia</taxon>
        <taxon>Bacteroidales</taxon>
        <taxon>Porphyromonadaceae</taxon>
        <taxon>Microbacter</taxon>
    </lineage>
</organism>
<reference evidence="2 3" key="1">
    <citation type="submission" date="2020-08" db="EMBL/GenBank/DDBJ databases">
        <title>Genomic Encyclopedia of Type Strains, Phase IV (KMG-IV): sequencing the most valuable type-strain genomes for metagenomic binning, comparative biology and taxonomic classification.</title>
        <authorList>
            <person name="Goeker M."/>
        </authorList>
    </citation>
    <scope>NUCLEOTIDE SEQUENCE [LARGE SCALE GENOMIC DNA]</scope>
    <source>
        <strain evidence="2 3">DSM 27471</strain>
    </source>
</reference>
<dbReference type="PANTHER" id="PTHR47514:SF2">
    <property type="entry name" value="TRANSKETOLASE"/>
    <property type="match status" value="1"/>
</dbReference>
<dbReference type="EC" id="2.2.1.1" evidence="2"/>
<dbReference type="AlphaFoldDB" id="A0A7W5DRH3"/>
<keyword evidence="2" id="KW-0808">Transferase</keyword>
<evidence type="ECO:0000313" key="3">
    <source>
        <dbReference type="Proteomes" id="UP000544222"/>
    </source>
</evidence>
<protein>
    <submittedName>
        <fullName evidence="2">Transketolase</fullName>
        <ecNumber evidence="2">2.2.1.1</ecNumber>
    </submittedName>
</protein>
<dbReference type="Pfam" id="PF00456">
    <property type="entry name" value="Transketolase_N"/>
    <property type="match status" value="1"/>
</dbReference>
<accession>A0A7W5DRH3</accession>
<dbReference type="EMBL" id="JACHYB010000001">
    <property type="protein sequence ID" value="MBB3187209.1"/>
    <property type="molecule type" value="Genomic_DNA"/>
</dbReference>